<gene>
    <name evidence="15 16" type="primary">LOC106175070</name>
</gene>
<feature type="compositionally biased region" description="Low complexity" evidence="9">
    <location>
        <begin position="892"/>
        <end position="903"/>
    </location>
</feature>
<protein>
    <submittedName>
        <fullName evidence="15">Uncharacterized protein LOC106175070 isoform X1</fullName>
    </submittedName>
    <submittedName>
        <fullName evidence="16">Uncharacterized protein LOC106175070 isoform X2</fullName>
    </submittedName>
</protein>
<dbReference type="SUPFAM" id="SSF49562">
    <property type="entry name" value="C2 domain (Calcium/lipid-binding domain, CaLB)"/>
    <property type="match status" value="1"/>
</dbReference>
<feature type="compositionally biased region" description="Basic and acidic residues" evidence="9">
    <location>
        <begin position="938"/>
        <end position="966"/>
    </location>
</feature>
<dbReference type="GO" id="GO:0006886">
    <property type="term" value="P:intracellular protein transport"/>
    <property type="evidence" value="ECO:0007669"/>
    <property type="project" value="InterPro"/>
</dbReference>
<reference evidence="15 16" key="1">
    <citation type="submission" date="2025-04" db="UniProtKB">
        <authorList>
            <consortium name="RefSeq"/>
        </authorList>
    </citation>
    <scope>IDENTIFICATION</scope>
    <source>
        <tissue evidence="15 16">Gonads</tissue>
    </source>
</reference>
<feature type="compositionally biased region" description="Polar residues" evidence="9">
    <location>
        <begin position="1206"/>
        <end position="1223"/>
    </location>
</feature>
<feature type="compositionally biased region" description="Basic and acidic residues" evidence="9">
    <location>
        <begin position="1007"/>
        <end position="1016"/>
    </location>
</feature>
<keyword evidence="4" id="KW-0862">Zinc</keyword>
<feature type="region of interest" description="Disordered" evidence="9">
    <location>
        <begin position="1436"/>
        <end position="1455"/>
    </location>
</feature>
<dbReference type="Gene3D" id="2.60.40.150">
    <property type="entry name" value="C2 domain"/>
    <property type="match status" value="1"/>
</dbReference>
<feature type="compositionally biased region" description="Basic and acidic residues" evidence="9">
    <location>
        <begin position="763"/>
        <end position="784"/>
    </location>
</feature>
<feature type="compositionally biased region" description="Low complexity" evidence="9">
    <location>
        <begin position="1968"/>
        <end position="1994"/>
    </location>
</feature>
<feature type="region of interest" description="Disordered" evidence="9">
    <location>
        <begin position="1686"/>
        <end position="1713"/>
    </location>
</feature>
<dbReference type="Gene3D" id="3.30.40.10">
    <property type="entry name" value="Zinc/RING finger domain, C3HC4 (zinc finger)"/>
    <property type="match status" value="1"/>
</dbReference>
<dbReference type="PROSITE" id="PS50916">
    <property type="entry name" value="RABBD"/>
    <property type="match status" value="1"/>
</dbReference>
<dbReference type="GO" id="GO:0008270">
    <property type="term" value="F:zinc ion binding"/>
    <property type="evidence" value="ECO:0007669"/>
    <property type="project" value="UniProtKB-KW"/>
</dbReference>
<dbReference type="InterPro" id="IPR001565">
    <property type="entry name" value="Synaptotagmin"/>
</dbReference>
<feature type="compositionally biased region" description="Polar residues" evidence="9">
    <location>
        <begin position="811"/>
        <end position="824"/>
    </location>
</feature>
<feature type="compositionally biased region" description="Basic and acidic residues" evidence="9">
    <location>
        <begin position="825"/>
        <end position="839"/>
    </location>
</feature>
<dbReference type="CDD" id="cd04031">
    <property type="entry name" value="C2A_RIM1alpha"/>
    <property type="match status" value="1"/>
</dbReference>
<dbReference type="GO" id="GO:0042734">
    <property type="term" value="C:presynaptic membrane"/>
    <property type="evidence" value="ECO:0007669"/>
    <property type="project" value="TreeGrafter"/>
</dbReference>
<feature type="region of interest" description="Disordered" evidence="9">
    <location>
        <begin position="602"/>
        <end position="668"/>
    </location>
</feature>
<feature type="compositionally biased region" description="Basic residues" evidence="9">
    <location>
        <begin position="412"/>
        <end position="423"/>
    </location>
</feature>
<feature type="compositionally biased region" description="Basic and acidic residues" evidence="9">
    <location>
        <begin position="1127"/>
        <end position="1141"/>
    </location>
</feature>
<keyword evidence="1" id="KW-0479">Metal-binding</keyword>
<feature type="compositionally biased region" description="Low complexity" evidence="9">
    <location>
        <begin position="1326"/>
        <end position="1336"/>
    </location>
</feature>
<dbReference type="KEGG" id="lak:106175070"/>
<evidence type="ECO:0000259" key="10">
    <source>
        <dbReference type="PROSITE" id="PS50004"/>
    </source>
</evidence>
<dbReference type="GO" id="GO:0031267">
    <property type="term" value="F:small GTPase binding"/>
    <property type="evidence" value="ECO:0007669"/>
    <property type="project" value="InterPro"/>
</dbReference>
<dbReference type="GO" id="GO:0042391">
    <property type="term" value="P:regulation of membrane potential"/>
    <property type="evidence" value="ECO:0007669"/>
    <property type="project" value="TreeGrafter"/>
</dbReference>
<dbReference type="Gene3D" id="2.30.42.10">
    <property type="match status" value="1"/>
</dbReference>
<evidence type="ECO:0000256" key="2">
    <source>
        <dbReference type="ARBA" id="ARBA00022737"/>
    </source>
</evidence>
<evidence type="ECO:0000313" key="15">
    <source>
        <dbReference type="RefSeq" id="XP_013412339.1"/>
    </source>
</evidence>
<organism evidence="14 16">
    <name type="scientific">Lingula anatina</name>
    <name type="common">Brachiopod</name>
    <name type="synonym">Lingula unguis</name>
    <dbReference type="NCBI Taxonomy" id="7574"/>
    <lineage>
        <taxon>Eukaryota</taxon>
        <taxon>Metazoa</taxon>
        <taxon>Spiralia</taxon>
        <taxon>Lophotrochozoa</taxon>
        <taxon>Brachiopoda</taxon>
        <taxon>Linguliformea</taxon>
        <taxon>Lingulata</taxon>
        <taxon>Lingulida</taxon>
        <taxon>Linguloidea</taxon>
        <taxon>Lingulidae</taxon>
        <taxon>Lingula</taxon>
    </lineage>
</organism>
<dbReference type="Pfam" id="PF00595">
    <property type="entry name" value="PDZ"/>
    <property type="match status" value="1"/>
</dbReference>
<evidence type="ECO:0000313" key="16">
    <source>
        <dbReference type="RefSeq" id="XP_013412340.1"/>
    </source>
</evidence>
<evidence type="ECO:0000313" key="14">
    <source>
        <dbReference type="Proteomes" id="UP000085678"/>
    </source>
</evidence>
<dbReference type="CDD" id="cd15751">
    <property type="entry name" value="FYVE_BSN_PCLO"/>
    <property type="match status" value="1"/>
</dbReference>
<dbReference type="SUPFAM" id="SSF50156">
    <property type="entry name" value="PDZ domain-like"/>
    <property type="match status" value="1"/>
</dbReference>
<feature type="compositionally biased region" description="Low complexity" evidence="9">
    <location>
        <begin position="275"/>
        <end position="284"/>
    </location>
</feature>
<feature type="compositionally biased region" description="Low complexity" evidence="9">
    <location>
        <begin position="1631"/>
        <end position="1666"/>
    </location>
</feature>
<dbReference type="Pfam" id="PF02318">
    <property type="entry name" value="FYVE_2"/>
    <property type="match status" value="1"/>
</dbReference>
<evidence type="ECO:0000256" key="5">
    <source>
        <dbReference type="ARBA" id="ARBA00023018"/>
    </source>
</evidence>
<dbReference type="Proteomes" id="UP000085678">
    <property type="component" value="Unplaced"/>
</dbReference>
<feature type="domain" description="C2" evidence="10">
    <location>
        <begin position="2016"/>
        <end position="2139"/>
    </location>
</feature>
<feature type="compositionally biased region" description="Basic and acidic residues" evidence="9">
    <location>
        <begin position="226"/>
        <end position="244"/>
    </location>
</feature>
<evidence type="ECO:0000256" key="7">
    <source>
        <dbReference type="PROSITE-ProRule" id="PRU00091"/>
    </source>
</evidence>
<feature type="coiled-coil region" evidence="8">
    <location>
        <begin position="1242"/>
        <end position="1293"/>
    </location>
</feature>
<dbReference type="Pfam" id="PF00168">
    <property type="entry name" value="C2"/>
    <property type="match status" value="1"/>
</dbReference>
<evidence type="ECO:0000256" key="3">
    <source>
        <dbReference type="ARBA" id="ARBA00022771"/>
    </source>
</evidence>
<evidence type="ECO:0000256" key="4">
    <source>
        <dbReference type="ARBA" id="ARBA00022833"/>
    </source>
</evidence>
<feature type="domain" description="RabBD" evidence="13">
    <location>
        <begin position="53"/>
        <end position="185"/>
    </location>
</feature>
<feature type="region of interest" description="Disordered" evidence="9">
    <location>
        <begin position="1"/>
        <end position="61"/>
    </location>
</feature>
<dbReference type="GO" id="GO:2000300">
    <property type="term" value="P:regulation of synaptic vesicle exocytosis"/>
    <property type="evidence" value="ECO:0007669"/>
    <property type="project" value="TreeGrafter"/>
</dbReference>
<dbReference type="InterPro" id="IPR000008">
    <property type="entry name" value="C2_dom"/>
</dbReference>
<feature type="region of interest" description="Disordered" evidence="9">
    <location>
        <begin position="811"/>
        <end position="1226"/>
    </location>
</feature>
<feature type="compositionally biased region" description="Low complexity" evidence="9">
    <location>
        <begin position="447"/>
        <end position="469"/>
    </location>
</feature>
<feature type="compositionally biased region" description="Low complexity" evidence="9">
    <location>
        <begin position="401"/>
        <end position="411"/>
    </location>
</feature>
<dbReference type="CDD" id="cd06714">
    <property type="entry name" value="PDZ_RIM-like"/>
    <property type="match status" value="1"/>
</dbReference>
<dbReference type="PROSITE" id="PS50004">
    <property type="entry name" value="C2"/>
    <property type="match status" value="1"/>
</dbReference>
<feature type="domain" description="PDZ" evidence="11">
    <location>
        <begin position="1814"/>
        <end position="1903"/>
    </location>
</feature>
<dbReference type="InterPro" id="IPR041282">
    <property type="entry name" value="FYVE_2"/>
</dbReference>
<dbReference type="GeneID" id="106175070"/>
<evidence type="ECO:0000259" key="12">
    <source>
        <dbReference type="PROSITE" id="PS50178"/>
    </source>
</evidence>
<evidence type="ECO:0000259" key="13">
    <source>
        <dbReference type="PROSITE" id="PS50916"/>
    </source>
</evidence>
<dbReference type="InterPro" id="IPR036034">
    <property type="entry name" value="PDZ_sf"/>
</dbReference>
<dbReference type="OrthoDB" id="270970at2759"/>
<feature type="compositionally biased region" description="Polar residues" evidence="9">
    <location>
        <begin position="304"/>
        <end position="337"/>
    </location>
</feature>
<feature type="compositionally biased region" description="Basic and acidic residues" evidence="9">
    <location>
        <begin position="848"/>
        <end position="861"/>
    </location>
</feature>
<dbReference type="GO" id="GO:0044325">
    <property type="term" value="F:transmembrane transporter binding"/>
    <property type="evidence" value="ECO:0007669"/>
    <property type="project" value="TreeGrafter"/>
</dbReference>
<feature type="region of interest" description="Disordered" evidence="9">
    <location>
        <begin position="205"/>
        <end position="387"/>
    </location>
</feature>
<dbReference type="InterPro" id="IPR001478">
    <property type="entry name" value="PDZ"/>
</dbReference>
<keyword evidence="2" id="KW-0677">Repeat</keyword>
<keyword evidence="8" id="KW-0175">Coiled coil</keyword>
<dbReference type="PANTHER" id="PTHR12157">
    <property type="entry name" value="REGULATING SYNAPTIC MEMBRANE EXOCYTOSIS PROTEIN"/>
    <property type="match status" value="1"/>
</dbReference>
<feature type="region of interest" description="Disordered" evidence="9">
    <location>
        <begin position="1961"/>
        <end position="2016"/>
    </location>
</feature>
<dbReference type="PRINTS" id="PR00360">
    <property type="entry name" value="C2DOMAIN"/>
</dbReference>
<dbReference type="RefSeq" id="XP_013412339.1">
    <property type="nucleotide sequence ID" value="XM_013556885.2"/>
</dbReference>
<dbReference type="PROSITE" id="PS50106">
    <property type="entry name" value="PDZ"/>
    <property type="match status" value="1"/>
</dbReference>
<name>A0A1S3JPN9_LINAN</name>
<dbReference type="GO" id="GO:0050806">
    <property type="term" value="P:positive regulation of synaptic transmission"/>
    <property type="evidence" value="ECO:0007669"/>
    <property type="project" value="TreeGrafter"/>
</dbReference>
<accession>A0A1S3JPN9</accession>
<dbReference type="InterPro" id="IPR010911">
    <property type="entry name" value="Rab_BD"/>
</dbReference>
<evidence type="ECO:0000259" key="11">
    <source>
        <dbReference type="PROSITE" id="PS50106"/>
    </source>
</evidence>
<feature type="region of interest" description="Disordered" evidence="9">
    <location>
        <begin position="1627"/>
        <end position="1671"/>
    </location>
</feature>
<feature type="compositionally biased region" description="Basic and acidic residues" evidence="9">
    <location>
        <begin position="2155"/>
        <end position="2176"/>
    </location>
</feature>
<feature type="region of interest" description="Disordered" evidence="9">
    <location>
        <begin position="757"/>
        <end position="795"/>
    </location>
</feature>
<sequence length="2257" mass="253002">MGNETSSQPSGSNTPDSVSEYYSSYTLGQGSRRAPSNVSTSSSRQLSPVDPPEPDLSHLTEEEKAQITAVLERARWMHEEEETAARQLEEEYSSYAAKVVRRASLAETEKKGAQLCPICHKTELTEGPDRIRFGQNVCKDCARFICEKCGSFDTSLTTNLKEWVCNMCQRRRRLVLSTGLWYHGYESGKQLQQVQRLLNTAELHAKASHRKRPPLERSSSLTQYENLKEYEHKQEEKEKRERKPLTRQGSLPTDIDESEAIQNGRPLSTIRESSRSLSSLSSIEGDSFKSGRVHDVEGKEKQLKCNNQVPYETPDSHSNSTNQFSFSHTRPSSLSFDNKQEKPRASPPKEIRRLQPSDKKRPEPDTSTKVPVKQAKHIAPADIGVERRRQKDLLELEKRSAAAAVTAAAYSSHHHSHEFRLHRPGAPTALPSLDDRILHRSHSAGERSMSTDSSTSPRSLSPSFGSPGSYRDSPPRSPLLRKLSPPLSPHEDVFPIALIDISPPHDGFENMTEPNGSPQVLLEGDLNSNVVLPTTGNRRTKTFKENDSFPPVKPRRKEGSFEDSDLDYSRGIDLATFAATIASDTYNLTSLTASPTHLLKVGPDGSKEYADGSPESSPSPVSPIFLEEIDEGGHDIDDPTEKEIDYQGTQRQKARPPSNDWSPVTDLSPIIDVSPSIEEEAQREMLAQQEQEKKAQQAQLIPGMITSYESEEWEDEDVYSSTGSLKRSQRFDDISTLGFNGSAPKRLIEYIDSFDSIDSWDDIDPKTKDERRLKDSKSPSKLDGDPNANYPATSEAVKHVISETVKATVFQGDSFSDDSITQTNEHARDARDDRLKGHADQYNPTQRSEAKINSKEKECRAQDVTVPPSSEQLQALVASSVKNERTKSDFITGNTSASTGTGSPARDKNSKGRPTPLILELPSKGYEDGDSNVSPHYKVLDSPRTPREQRQGSDTVRGGEYKDEGRPYSPGYTSTEYDEETYWYPSPVPTPEYATSPPVPRSPSYLPKEEELRQAVEKLTQYTSDSISDDEWMNLKGESNMDEAGTARKQGRRRLPSVPGSEQQQPKPVPPPKPAHLLARKHSGELPVVSNNTPPGGLTVADTSPSRGMYKNGSVHESPSRTMKVNSFEKTEGSAAPKEKGVLVAKRAQMFDTPKRTLPEHRTKDAVDAGKRTPAVKDTQGSKTAERRGSSELKRQTDTAARQVGVSKNQNGHRASVELSTDQGDVDDEDINVYGYRIPTEIKTLKQQLKEELKLVVATRRKYYDEMEEIRALEKQLDEIRSLEDKQRVELNEKLQLMRRDTDRRLKSSRDRSTERDRGERDGGDSVDSVSIASDSSGEDRLVATTATTSSAQRKLTPVPVQLRMSPQASPRRARHKKQTAESMVAQFSPIKEDNDIESDFQARLEAERIAKSLGTTIPDVDALPGGTEAKAQHARRSCTNEVGGLDNSTSSPNLSKHVHDFKAYVSPEAKYGRLSVSASDLQAKQRLPHHPNDEIEKRYREEKKQHLQLEIEKRKRQIEENAMLQGELRKIAESNSAMEISQATDFKRSQSHDSVGYRTRENIPIGIIKPLEDKRSTLPQGHGLDERQSSDFEDIFVGRKSMSLTASRIENYSSSEYLAHKTLHGEEKASLSSSPYKQQQQQYTKLAQSQPSLFSSSKDSGMSSSHTLAEWPQRSTVDLSTFYDGYSDFSNPPTEGETSPHSESPPPMPLLDDVTRKSRRILHGIGSRPLSEEFDQSFNLFDAMHRYDSTDSLGDPNERLMEHLTEGGITILKQMDRKKHPPPLEEKRYPFPTKRILLTRDPKDRSYRGGLHWFSLDKKNPGNSVGLKIVGGKFIPGTNEVGAYVAKIYPGGVAHQLHGELQEGDHILEWNGIPLTGKTYEEVQKVVSIPNGEIDIVVKVGSNLLSPEKSGTISSSQSSYDNLEFVSADDLDNLDNYVVMHKDPPPKRGVDPKTLAAHLEGAKERTSSPAVSPSSSHPEVFLTPSASTPSPLSDVPETSKQPKKQRGGNSGEKRYLGDLQLQLSYDNRDQSLNVHIIQARNLLPKDRLTGCSDPFVKVYLLPDRNSENKRRTDYVRKTLNPQWHQSFVFFHLPREELPQRTLEITVWDYDRFKPNDFLGEVLLRLSNERYLDNKPHWYTLHPHMESHSSLPTSRDLKHQNERVRSRSRPRPEQPKGDNVMPRSASQPPSRRNDRMRMARRAGSLEEDDDDYEGEARFLRFEAPPPSSTRSSPIPHTKVHPPDLDSPMSDKTHYAHS</sequence>
<keyword evidence="3 7" id="KW-0863">Zinc-finger</keyword>
<keyword evidence="14" id="KW-1185">Reference proteome</keyword>
<dbReference type="SUPFAM" id="SSF57903">
    <property type="entry name" value="FYVE/PHD zinc finger"/>
    <property type="match status" value="1"/>
</dbReference>
<dbReference type="GO" id="GO:0048791">
    <property type="term" value="P:calcium ion-regulated exocytosis of neurotransmitter"/>
    <property type="evidence" value="ECO:0007669"/>
    <property type="project" value="TreeGrafter"/>
</dbReference>
<dbReference type="GO" id="GO:0048167">
    <property type="term" value="P:regulation of synaptic plasticity"/>
    <property type="evidence" value="ECO:0007669"/>
    <property type="project" value="TreeGrafter"/>
</dbReference>
<feature type="domain" description="FYVE-type" evidence="12">
    <location>
        <begin position="110"/>
        <end position="173"/>
    </location>
</feature>
<dbReference type="SMART" id="SM00228">
    <property type="entry name" value="PDZ"/>
    <property type="match status" value="1"/>
</dbReference>
<proteinExistence type="predicted"/>
<feature type="compositionally biased region" description="Polar residues" evidence="9">
    <location>
        <begin position="1345"/>
        <end position="1354"/>
    </location>
</feature>
<feature type="region of interest" description="Disordered" evidence="9">
    <location>
        <begin position="540"/>
        <end position="564"/>
    </location>
</feature>
<dbReference type="RefSeq" id="XP_013412340.1">
    <property type="nucleotide sequence ID" value="XM_013556886.1"/>
</dbReference>
<dbReference type="InterPro" id="IPR035892">
    <property type="entry name" value="C2_domain_sf"/>
</dbReference>
<feature type="compositionally biased region" description="Polar residues" evidence="9">
    <location>
        <begin position="1"/>
        <end position="46"/>
    </location>
</feature>
<dbReference type="InterPro" id="IPR013083">
    <property type="entry name" value="Znf_RING/FYVE/PHD"/>
</dbReference>
<dbReference type="GO" id="GO:0048788">
    <property type="term" value="C:cytoskeleton of presynaptic active zone"/>
    <property type="evidence" value="ECO:0007669"/>
    <property type="project" value="TreeGrafter"/>
</dbReference>
<feature type="compositionally biased region" description="Low complexity" evidence="9">
    <location>
        <begin position="613"/>
        <end position="623"/>
    </location>
</feature>
<dbReference type="PANTHER" id="PTHR12157:SF25">
    <property type="entry name" value="REGULATING SYNAPTIC MEMBRANE EXOCYTOSIS PROTEIN 3"/>
    <property type="match status" value="1"/>
</dbReference>
<feature type="compositionally biased region" description="Polar residues" evidence="9">
    <location>
        <begin position="1689"/>
        <end position="1703"/>
    </location>
</feature>
<dbReference type="SMART" id="SM00239">
    <property type="entry name" value="C2"/>
    <property type="match status" value="1"/>
</dbReference>
<feature type="compositionally biased region" description="Basic and acidic residues" evidence="9">
    <location>
        <begin position="1184"/>
        <end position="1197"/>
    </location>
</feature>
<feature type="compositionally biased region" description="Basic and acidic residues" evidence="9">
    <location>
        <begin position="338"/>
        <end position="366"/>
    </location>
</feature>
<evidence type="ECO:0000256" key="1">
    <source>
        <dbReference type="ARBA" id="ARBA00022723"/>
    </source>
</evidence>
<comment type="subcellular location">
    <subcellularLocation>
        <location evidence="6">Synapse</location>
    </subcellularLocation>
</comment>
<keyword evidence="5" id="KW-0770">Synapse</keyword>
<evidence type="ECO:0000256" key="8">
    <source>
        <dbReference type="SAM" id="Coils"/>
    </source>
</evidence>
<feature type="compositionally biased region" description="Polar residues" evidence="9">
    <location>
        <begin position="1115"/>
        <end position="1125"/>
    </location>
</feature>
<feature type="region of interest" description="Disordered" evidence="9">
    <location>
        <begin position="400"/>
        <end position="486"/>
    </location>
</feature>
<feature type="compositionally biased region" description="Basic and acidic residues" evidence="9">
    <location>
        <begin position="286"/>
        <end position="303"/>
    </location>
</feature>
<feature type="region of interest" description="Disordered" evidence="9">
    <location>
        <begin position="1300"/>
        <end position="1357"/>
    </location>
</feature>
<feature type="compositionally biased region" description="Basic and acidic residues" evidence="9">
    <location>
        <begin position="2240"/>
        <end position="2257"/>
    </location>
</feature>
<dbReference type="InterPro" id="IPR011011">
    <property type="entry name" value="Znf_FYVE_PHD"/>
</dbReference>
<feature type="region of interest" description="Disordered" evidence="9">
    <location>
        <begin position="2143"/>
        <end position="2257"/>
    </location>
</feature>
<dbReference type="InterPro" id="IPR017455">
    <property type="entry name" value="Znf_FYVE-rel"/>
</dbReference>
<feature type="coiled-coil region" evidence="8">
    <location>
        <begin position="71"/>
        <end position="98"/>
    </location>
</feature>
<evidence type="ECO:0000256" key="6">
    <source>
        <dbReference type="ARBA" id="ARBA00034103"/>
    </source>
</evidence>
<dbReference type="STRING" id="7574.A0A1S3JPN9"/>
<feature type="compositionally biased region" description="Basic and acidic residues" evidence="9">
    <location>
        <begin position="1300"/>
        <end position="1324"/>
    </location>
</feature>
<dbReference type="PRINTS" id="PR00399">
    <property type="entry name" value="SYNAPTOTAGMN"/>
</dbReference>
<dbReference type="PROSITE" id="PS50178">
    <property type="entry name" value="ZF_FYVE"/>
    <property type="match status" value="1"/>
</dbReference>
<feature type="compositionally biased region" description="Basic and acidic residues" evidence="9">
    <location>
        <begin position="631"/>
        <end position="645"/>
    </location>
</feature>
<feature type="compositionally biased region" description="Basic and acidic residues" evidence="9">
    <location>
        <begin position="1153"/>
        <end position="1171"/>
    </location>
</feature>
<evidence type="ECO:0000256" key="9">
    <source>
        <dbReference type="SAM" id="MobiDB-lite"/>
    </source>
</evidence>
<dbReference type="InterPro" id="IPR039032">
    <property type="entry name" value="Rim-like"/>
</dbReference>